<feature type="compositionally biased region" description="Low complexity" evidence="8">
    <location>
        <begin position="290"/>
        <end position="299"/>
    </location>
</feature>
<dbReference type="PROSITE" id="PS00107">
    <property type="entry name" value="PROTEIN_KINASE_ATP"/>
    <property type="match status" value="1"/>
</dbReference>
<evidence type="ECO:0000256" key="8">
    <source>
        <dbReference type="SAM" id="MobiDB-lite"/>
    </source>
</evidence>
<dbReference type="PANTHER" id="PTHR43289">
    <property type="entry name" value="MITOGEN-ACTIVATED PROTEIN KINASE KINASE KINASE 20-RELATED"/>
    <property type="match status" value="1"/>
</dbReference>
<dbReference type="PANTHER" id="PTHR43289:SF6">
    <property type="entry name" value="SERINE_THREONINE-PROTEIN KINASE NEKL-3"/>
    <property type="match status" value="1"/>
</dbReference>
<accession>A0ABN1QAA8</accession>
<dbReference type="PROSITE" id="PS50011">
    <property type="entry name" value="PROTEIN_KINASE_DOM"/>
    <property type="match status" value="1"/>
</dbReference>
<evidence type="ECO:0000256" key="2">
    <source>
        <dbReference type="ARBA" id="ARBA00022527"/>
    </source>
</evidence>
<feature type="region of interest" description="Disordered" evidence="8">
    <location>
        <begin position="278"/>
        <end position="303"/>
    </location>
</feature>
<evidence type="ECO:0000256" key="1">
    <source>
        <dbReference type="ARBA" id="ARBA00012513"/>
    </source>
</evidence>
<dbReference type="InterPro" id="IPR011009">
    <property type="entry name" value="Kinase-like_dom_sf"/>
</dbReference>
<dbReference type="Proteomes" id="UP001500665">
    <property type="component" value="Unassembled WGS sequence"/>
</dbReference>
<dbReference type="InterPro" id="IPR000719">
    <property type="entry name" value="Prot_kinase_dom"/>
</dbReference>
<dbReference type="RefSeq" id="WP_344236906.1">
    <property type="nucleotide sequence ID" value="NZ_BAAAHH010000002.1"/>
</dbReference>
<keyword evidence="5" id="KW-0418">Kinase</keyword>
<keyword evidence="3" id="KW-0808">Transferase</keyword>
<dbReference type="PROSITE" id="PS00108">
    <property type="entry name" value="PROTEIN_KINASE_ST"/>
    <property type="match status" value="1"/>
</dbReference>
<dbReference type="CDD" id="cd14014">
    <property type="entry name" value="STKc_PknB_like"/>
    <property type="match status" value="1"/>
</dbReference>
<feature type="binding site" evidence="7">
    <location>
        <position position="43"/>
    </location>
    <ligand>
        <name>ATP</name>
        <dbReference type="ChEBI" id="CHEBI:30616"/>
    </ligand>
</feature>
<dbReference type="Gene3D" id="1.10.510.10">
    <property type="entry name" value="Transferase(Phosphotransferase) domain 1"/>
    <property type="match status" value="1"/>
</dbReference>
<keyword evidence="6 7" id="KW-0067">ATP-binding</keyword>
<feature type="compositionally biased region" description="Low complexity" evidence="8">
    <location>
        <begin position="343"/>
        <end position="364"/>
    </location>
</feature>
<organism evidence="10 11">
    <name type="scientific">Actinocorallia libanotica</name>
    <dbReference type="NCBI Taxonomy" id="46162"/>
    <lineage>
        <taxon>Bacteria</taxon>
        <taxon>Bacillati</taxon>
        <taxon>Actinomycetota</taxon>
        <taxon>Actinomycetes</taxon>
        <taxon>Streptosporangiales</taxon>
        <taxon>Thermomonosporaceae</taxon>
        <taxon>Actinocorallia</taxon>
    </lineage>
</organism>
<dbReference type="InterPro" id="IPR017441">
    <property type="entry name" value="Protein_kinase_ATP_BS"/>
</dbReference>
<dbReference type="Pfam" id="PF00069">
    <property type="entry name" value="Pkinase"/>
    <property type="match status" value="1"/>
</dbReference>
<feature type="domain" description="Protein kinase" evidence="9">
    <location>
        <begin position="14"/>
        <end position="271"/>
    </location>
</feature>
<feature type="region of interest" description="Disordered" evidence="8">
    <location>
        <begin position="337"/>
        <end position="365"/>
    </location>
</feature>
<reference evidence="10 11" key="1">
    <citation type="journal article" date="2019" name="Int. J. Syst. Evol. Microbiol.">
        <title>The Global Catalogue of Microorganisms (GCM) 10K type strain sequencing project: providing services to taxonomists for standard genome sequencing and annotation.</title>
        <authorList>
            <consortium name="The Broad Institute Genomics Platform"/>
            <consortium name="The Broad Institute Genome Sequencing Center for Infectious Disease"/>
            <person name="Wu L."/>
            <person name="Ma J."/>
        </authorList>
    </citation>
    <scope>NUCLEOTIDE SEQUENCE [LARGE SCALE GENOMIC DNA]</scope>
    <source>
        <strain evidence="10 11">JCM 10696</strain>
    </source>
</reference>
<proteinExistence type="predicted"/>
<keyword evidence="11" id="KW-1185">Reference proteome</keyword>
<evidence type="ECO:0000256" key="5">
    <source>
        <dbReference type="ARBA" id="ARBA00022777"/>
    </source>
</evidence>
<sequence>MSAEDGERRLAGRYLLLEALGSGGMGTVWRARDETLGREVAVKELRFDAEYDDARRAEACTRAVREAQASARLRHPGIITVHDAFVEDGRPWIIMQILDGASLDRVLERQGPLPVEQVARIGAEVLAALEAAHAEGILHRDIKPANIFLTSDGRAVLTDFGIATVEGQATITRSGMLVGSPGHIAPERLRGEKAGPQSDLWSLAGTLYRLVEGRAPFPGDSHVAVLAAVLTRDPVPPVRAGELGPLLVHTLARDPLARPEPSVVRRALERVAAGEATGEIRLPAAPPRAPAEAPTVPAPLRRPGRSRQPFLAGAVVTAAVLALVAAVVVATDERSPAVVAGGTPTSSAPVTSSAPAAPATPAAPENEARFTVPVDFCSLVPVERIREIIPNYPRAEGRPSGDSITAACSWDAPGSGVSVEVQTNTDGRDPWSGTSPSQARDLYLFWLRAREDGSDKIIWHYDNIGGEQMTSGPSSKAEKVADLGEEAFVYDIYGRLGAQMSKAYVRVSNLVFHVTYADVTNEKGKQKIRQNALQMARWVAEALDKS</sequence>
<evidence type="ECO:0000256" key="3">
    <source>
        <dbReference type="ARBA" id="ARBA00022679"/>
    </source>
</evidence>
<name>A0ABN1QAA8_9ACTN</name>
<evidence type="ECO:0000256" key="6">
    <source>
        <dbReference type="ARBA" id="ARBA00022840"/>
    </source>
</evidence>
<dbReference type="InterPro" id="IPR008271">
    <property type="entry name" value="Ser/Thr_kinase_AS"/>
</dbReference>
<dbReference type="EC" id="2.7.11.1" evidence="1"/>
<keyword evidence="2" id="KW-0723">Serine/threonine-protein kinase</keyword>
<evidence type="ECO:0000256" key="4">
    <source>
        <dbReference type="ARBA" id="ARBA00022741"/>
    </source>
</evidence>
<dbReference type="SMART" id="SM00220">
    <property type="entry name" value="S_TKc"/>
    <property type="match status" value="1"/>
</dbReference>
<evidence type="ECO:0000313" key="11">
    <source>
        <dbReference type="Proteomes" id="UP001500665"/>
    </source>
</evidence>
<keyword evidence="4 7" id="KW-0547">Nucleotide-binding</keyword>
<evidence type="ECO:0000259" key="9">
    <source>
        <dbReference type="PROSITE" id="PS50011"/>
    </source>
</evidence>
<evidence type="ECO:0000256" key="7">
    <source>
        <dbReference type="PROSITE-ProRule" id="PRU10141"/>
    </source>
</evidence>
<comment type="caution">
    <text evidence="10">The sequence shown here is derived from an EMBL/GenBank/DDBJ whole genome shotgun (WGS) entry which is preliminary data.</text>
</comment>
<dbReference type="SUPFAM" id="SSF56112">
    <property type="entry name" value="Protein kinase-like (PK-like)"/>
    <property type="match status" value="1"/>
</dbReference>
<gene>
    <name evidence="10" type="ORF">GCM10009550_08730</name>
</gene>
<protein>
    <recommendedName>
        <fullName evidence="1">non-specific serine/threonine protein kinase</fullName>
        <ecNumber evidence="1">2.7.11.1</ecNumber>
    </recommendedName>
</protein>
<evidence type="ECO:0000313" key="10">
    <source>
        <dbReference type="EMBL" id="GAA0939863.1"/>
    </source>
</evidence>
<dbReference type="Gene3D" id="3.30.200.20">
    <property type="entry name" value="Phosphorylase Kinase, domain 1"/>
    <property type="match status" value="1"/>
</dbReference>
<dbReference type="EMBL" id="BAAAHH010000002">
    <property type="protein sequence ID" value="GAA0939863.1"/>
    <property type="molecule type" value="Genomic_DNA"/>
</dbReference>